<evidence type="ECO:0000256" key="10">
    <source>
        <dbReference type="ARBA" id="ARBA00023136"/>
    </source>
</evidence>
<accession>A0ABU1H5A5</accession>
<dbReference type="InterPro" id="IPR019734">
    <property type="entry name" value="TPR_rpt"/>
</dbReference>
<evidence type="ECO:0000256" key="8">
    <source>
        <dbReference type="ARBA" id="ARBA00022737"/>
    </source>
</evidence>
<evidence type="ECO:0000256" key="1">
    <source>
        <dbReference type="ARBA" id="ARBA00004922"/>
    </source>
</evidence>
<name>A0ABU1H5A5_9GAMM</name>
<dbReference type="SUPFAM" id="SSF48452">
    <property type="entry name" value="TPR-like"/>
    <property type="match status" value="1"/>
</dbReference>
<comment type="pathway">
    <text evidence="1">Protein modification; protein glycosylation.</text>
</comment>
<dbReference type="InterPro" id="IPR011990">
    <property type="entry name" value="TPR-like_helical_dom_sf"/>
</dbReference>
<evidence type="ECO:0000256" key="5">
    <source>
        <dbReference type="ARBA" id="ARBA00022519"/>
    </source>
</evidence>
<dbReference type="Pfam" id="PF07429">
    <property type="entry name" value="Glyco_transf_56"/>
    <property type="match status" value="1"/>
</dbReference>
<evidence type="ECO:0000313" key="14">
    <source>
        <dbReference type="Proteomes" id="UP001254564"/>
    </source>
</evidence>
<dbReference type="Gene3D" id="1.25.40.10">
    <property type="entry name" value="Tetratricopeptide repeat domain"/>
    <property type="match status" value="1"/>
</dbReference>
<dbReference type="InterPro" id="IPR027417">
    <property type="entry name" value="P-loop_NTPase"/>
</dbReference>
<dbReference type="EMBL" id="JARWAN010000016">
    <property type="protein sequence ID" value="MDR5899471.1"/>
    <property type="molecule type" value="Genomic_DNA"/>
</dbReference>
<evidence type="ECO:0000256" key="3">
    <source>
        <dbReference type="ARBA" id="ARBA00011970"/>
    </source>
</evidence>
<sequence length="1544" mass="176420">MVRKNRHIQNRSVGKPLSLAKLRQQTERQPHNANAWIKLAQWHLEKDELDEAYQTMAKAEQQLPESHEILEWLGYIEYKRHKPKEALKYLELSQTVQPNSVFCLTTLAKIYFDAGKLTTGLDYIEKAEHLSPKDIRVLDTKGKILNGLFRLEEAKEVFLRLIELNPDSHVHWNSLGNVMRDLGNLDSAIAYYKKSEKLTGKDPIPYSNWLTSLHYDAEVSREEIEEVINQWEVHYAPQDPPKRPLAENLDPSRRLRIGMLSDGFRSHPVGKMIVRFLEHFNSEEAELFAYSTSDIKDSISLRLQSCIDHWLSINQFSDKALYQKMRDDKIDILIDLSGHNTGNRMKVIAMQPAPLLMKWVGGLINTTGVKSIDYLISDSIETPKGEDKHYTEKLIRLPDDYIIFDPPKNLPNINELPAKRNGYITLACFNNPIKINHKTLVEWSKIMHQLPGSKLLLKGRAYSSEAFCEHLYTQLEAEGISRERLLIEGPGANHEMLDAYNQADIALDPWPYSGGLTTCEAFLMGVPVVSLPGPTFAGRHSATHLVNAGMPELVVNSWDEYHERVLELASDLDSLATIRTHLRDVLLQSPVCDGPRFTYHLTKALRAIWQRYCEGKAPEALTFNKQGEAWFEGEDAPVEVQHPESQEVDVGFTWNLAGKIITLDNSAKLIRQKSIEGLRKLNAFGIVAFDPTSQVKKPQQFEGSEDVQVLPHAALGDGQPATLHACLDPAFSSTLEPLPPEQQHAANPQGARVLTKLPINTIALDSIEGLESLDWLILDDLSDATAILEHGEKALKDTLAIQVRIAFQPTHQRQPNLAEIQHWMARHGFRFYRFNDQQYLSHLPENVPAEKRQATELQSADALFLPSYERMAVLTDNQRTKLAFLLHTVYGIKDMAYGLLKEVDEAKAEGYLIEEGMADKRDQITNDKPLKEGKKIIHICFNNMHVQPLVDILTDHDIHPSVEHDVYVERSRSIPNYDIDISNNPKAHFFDQKNDLIKIKSLCLKDDVVGIFFHGMFFDWQKKLVKYIGEKKKTVWVMWGGDLYNPIKNNIDISDVVQSLYGVATWWDGDFSIFTKYYGPKERVPFLYSLGDEWEVIDDEKIEKENRIVLGNSGDPSNNHLDILKELSTKSDIKKYKIVLPFSYNAPEGYKDKIIKSAISLNIANQVSFIEEKRTALEYFRFLAQSMFVIMAHDRQQGGANIVASLLYGNATVVKKKIKFLGKNMQNPLWEKLAKNGEVLFSYDFFCKVDSLREVFVSEEQKKKQREIAFKSFGKEVVINKMFAGFDKIVKSNNFYKMKAPEVFFLGNQKSGTTAIAALVSEAANKKATLDIKGGSKDFAWQKMAIHDGNALIDFLERHQSEMDSDIVKEPALSVFLDTLIDLFPDSKFVLIIRNPYQNIRSILNRLGVPGSHKKLSYEDYEVFSTSPAWKYVVDSNWLGCDSKSYIESLANRWNYIANLAIENKDRIKIVKYEDFVKDKKYYIENLVCDLGFSVEVDVENMVDKQFQPKGNRDVDVKCFFREDNYNLIRSICNSNAEKLGYFL</sequence>
<keyword evidence="5" id="KW-0997">Cell inner membrane</keyword>
<protein>
    <recommendedName>
        <fullName evidence="3">protein O-GlcNAc transferase</fullName>
        <ecNumber evidence="3">2.4.1.255</ecNumber>
    </recommendedName>
</protein>
<dbReference type="Pfam" id="PF13432">
    <property type="entry name" value="TPR_16"/>
    <property type="match status" value="1"/>
</dbReference>
<evidence type="ECO:0000256" key="11">
    <source>
        <dbReference type="PROSITE-ProRule" id="PRU00339"/>
    </source>
</evidence>
<dbReference type="SUPFAM" id="SSF52540">
    <property type="entry name" value="P-loop containing nucleoside triphosphate hydrolases"/>
    <property type="match status" value="1"/>
</dbReference>
<dbReference type="EC" id="2.4.1.255" evidence="3"/>
<dbReference type="InterPro" id="IPR009993">
    <property type="entry name" value="WecF"/>
</dbReference>
<evidence type="ECO:0000313" key="13">
    <source>
        <dbReference type="EMBL" id="MDR5899471.1"/>
    </source>
</evidence>
<evidence type="ECO:0000256" key="9">
    <source>
        <dbReference type="ARBA" id="ARBA00022803"/>
    </source>
</evidence>
<dbReference type="PROSITE" id="PS50005">
    <property type="entry name" value="TPR"/>
    <property type="match status" value="1"/>
</dbReference>
<reference evidence="13 14" key="1">
    <citation type="submission" date="2023-04" db="EMBL/GenBank/DDBJ databases">
        <title>A long-awaited taxogenomic arrangement of the family Halomonadaceae.</title>
        <authorList>
            <person name="De La Haba R."/>
            <person name="Chuvochina M."/>
            <person name="Wittouck S."/>
            <person name="Arahal D.R."/>
            <person name="Sanchez-Porro C."/>
            <person name="Hugenholtz P."/>
            <person name="Ventosa A."/>
        </authorList>
    </citation>
    <scope>NUCLEOTIDE SEQUENCE [LARGE SCALE GENOMIC DNA]</scope>
    <source>
        <strain evidence="13 14">DSM 21020</strain>
    </source>
</reference>
<dbReference type="Gene3D" id="3.40.50.11380">
    <property type="match status" value="1"/>
</dbReference>
<dbReference type="RefSeq" id="WP_309656355.1">
    <property type="nucleotide sequence ID" value="NZ_JARWAN010000016.1"/>
</dbReference>
<dbReference type="PANTHER" id="PTHR44835:SF1">
    <property type="entry name" value="PROTEIN O-GLCNAC TRANSFERASE"/>
    <property type="match status" value="1"/>
</dbReference>
<keyword evidence="14" id="KW-1185">Reference proteome</keyword>
<keyword evidence="8" id="KW-0677">Repeat</keyword>
<dbReference type="GO" id="GO:0102031">
    <property type="term" value="F:4-acetamido-4,6-dideoxy-D-galactose transferase activity"/>
    <property type="evidence" value="ECO:0007669"/>
    <property type="project" value="UniProtKB-EC"/>
</dbReference>
<dbReference type="SMART" id="SM00028">
    <property type="entry name" value="TPR"/>
    <property type="match status" value="5"/>
</dbReference>
<dbReference type="InterPro" id="IPR051939">
    <property type="entry name" value="Glycosyltr_41/O-GlcNAc_trsf"/>
</dbReference>
<dbReference type="Proteomes" id="UP001254564">
    <property type="component" value="Unassembled WGS sequence"/>
</dbReference>
<evidence type="ECO:0000256" key="4">
    <source>
        <dbReference type="ARBA" id="ARBA00022475"/>
    </source>
</evidence>
<dbReference type="Gene3D" id="3.40.50.2000">
    <property type="entry name" value="Glycogen Phosphorylase B"/>
    <property type="match status" value="1"/>
</dbReference>
<dbReference type="Pfam" id="PF13844">
    <property type="entry name" value="Glyco_transf_41"/>
    <property type="match status" value="2"/>
</dbReference>
<feature type="domain" description="O-GlcNAc transferase C-terminal" evidence="12">
    <location>
        <begin position="424"/>
        <end position="598"/>
    </location>
</feature>
<feature type="domain" description="O-GlcNAc transferase C-terminal" evidence="12">
    <location>
        <begin position="250"/>
        <end position="413"/>
    </location>
</feature>
<comment type="similarity">
    <text evidence="2">Belongs to the glycosyltransferase 41 family. O-GlcNAc transferase subfamily.</text>
</comment>
<dbReference type="SUPFAM" id="SSF53756">
    <property type="entry name" value="UDP-Glycosyltransferase/glycogen phosphorylase"/>
    <property type="match status" value="1"/>
</dbReference>
<dbReference type="Gene3D" id="3.40.50.300">
    <property type="entry name" value="P-loop containing nucleotide triphosphate hydrolases"/>
    <property type="match status" value="1"/>
</dbReference>
<evidence type="ECO:0000256" key="7">
    <source>
        <dbReference type="ARBA" id="ARBA00022679"/>
    </source>
</evidence>
<proteinExistence type="inferred from homology"/>
<evidence type="ECO:0000256" key="6">
    <source>
        <dbReference type="ARBA" id="ARBA00022676"/>
    </source>
</evidence>
<keyword evidence="9 11" id="KW-0802">TPR repeat</keyword>
<keyword evidence="7 13" id="KW-0808">Transferase</keyword>
<keyword evidence="10" id="KW-0472">Membrane</keyword>
<evidence type="ECO:0000256" key="2">
    <source>
        <dbReference type="ARBA" id="ARBA00005386"/>
    </source>
</evidence>
<dbReference type="Pfam" id="PF13469">
    <property type="entry name" value="Sulfotransfer_3"/>
    <property type="match status" value="1"/>
</dbReference>
<evidence type="ECO:0000259" key="12">
    <source>
        <dbReference type="Pfam" id="PF13844"/>
    </source>
</evidence>
<dbReference type="InterPro" id="IPR029489">
    <property type="entry name" value="OGT/SEC/SPY_C"/>
</dbReference>
<dbReference type="PANTHER" id="PTHR44835">
    <property type="entry name" value="UDP-N-ACETYLGLUCOSAMINE--PEPTIDE N-ACETYLGLUCOSAMINYLTRANSFERASE SPINDLY-RELATED"/>
    <property type="match status" value="1"/>
</dbReference>
<comment type="caution">
    <text evidence="13">The sequence shown here is derived from an EMBL/GenBank/DDBJ whole genome shotgun (WGS) entry which is preliminary data.</text>
</comment>
<keyword evidence="6 13" id="KW-0328">Glycosyltransferase</keyword>
<feature type="repeat" description="TPR" evidence="11">
    <location>
        <begin position="33"/>
        <end position="66"/>
    </location>
</feature>
<gene>
    <name evidence="13" type="ORF">QC823_10770</name>
</gene>
<keyword evidence="4" id="KW-1003">Cell membrane</keyword>
<organism evidence="13 14">
    <name type="scientific">Vreelandella vilamensis</name>
    <dbReference type="NCBI Taxonomy" id="531309"/>
    <lineage>
        <taxon>Bacteria</taxon>
        <taxon>Pseudomonadati</taxon>
        <taxon>Pseudomonadota</taxon>
        <taxon>Gammaproteobacteria</taxon>
        <taxon>Oceanospirillales</taxon>
        <taxon>Halomonadaceae</taxon>
        <taxon>Vreelandella</taxon>
    </lineage>
</organism>